<keyword evidence="3" id="KW-1185">Reference proteome</keyword>
<comment type="caution">
    <text evidence="2">The sequence shown here is derived from an EMBL/GenBank/DDBJ whole genome shotgun (WGS) entry which is preliminary data.</text>
</comment>
<proteinExistence type="predicted"/>
<dbReference type="EMBL" id="JAESVA010000012">
    <property type="protein sequence ID" value="MCB8883329.1"/>
    <property type="molecule type" value="Genomic_DNA"/>
</dbReference>
<evidence type="ECO:0000256" key="1">
    <source>
        <dbReference type="SAM" id="Phobius"/>
    </source>
</evidence>
<gene>
    <name evidence="2" type="ORF">ACELLULO517_23975</name>
</gene>
<feature type="transmembrane region" description="Helical" evidence="1">
    <location>
        <begin position="131"/>
        <end position="152"/>
    </location>
</feature>
<feature type="transmembrane region" description="Helical" evidence="1">
    <location>
        <begin position="60"/>
        <end position="81"/>
    </location>
</feature>
<dbReference type="Pfam" id="PF10011">
    <property type="entry name" value="DUF2254"/>
    <property type="match status" value="1"/>
</dbReference>
<sequence>MPRWLWILTIMLRRLWLRATLLGVLGVLAAILGAVAQRFVPFNLPNIGASSVGTILNIMASSMLSVTTFSLSVVTSAYGSATSNVSPRATKLVMEDSVTQNALSAFMGSFLFSIVGIIVLQTGAYGDRGRAILFIVTIGVIILVVVSLLRWIDHLTGLGRVGETTSRVEKAARAALQARLDNPYLGGQRLAAPERAVPEGAIAICTDDLGYLLHIDMLALSHAAEALDAEIYVRANPGAFIYADTVLAWVNAHQPGDAVAGHIHSITQAFSIGHERSFDQDPRFGLVVLSEVASRALSPAVNDPGTAIDVIGRLVRLMTLWSKNPDETADEAIKHPRVHVPPLATADLFEDAFMAIGRDGAGMIEVQLRLQKGLNALGRIGDADFQAAARHQAEQAASRAQAVLTLDAEKLRLRRVGEEAAVTAAARMAG</sequence>
<dbReference type="AlphaFoldDB" id="A0A963Z684"/>
<name>A0A963Z684_9PROT</name>
<dbReference type="RefSeq" id="WP_227309982.1">
    <property type="nucleotide sequence ID" value="NZ_JAESVA010000012.1"/>
</dbReference>
<accession>A0A963Z684</accession>
<evidence type="ECO:0000313" key="2">
    <source>
        <dbReference type="EMBL" id="MCB8883329.1"/>
    </source>
</evidence>
<dbReference type="Proteomes" id="UP000721844">
    <property type="component" value="Unassembled WGS sequence"/>
</dbReference>
<keyword evidence="1" id="KW-0812">Transmembrane</keyword>
<protein>
    <submittedName>
        <fullName evidence="2">DUF2254 domain-containing protein</fullName>
    </submittedName>
</protein>
<organism evidence="2 3">
    <name type="scientific">Acidisoma cellulosilyticum</name>
    <dbReference type="NCBI Taxonomy" id="2802395"/>
    <lineage>
        <taxon>Bacteria</taxon>
        <taxon>Pseudomonadati</taxon>
        <taxon>Pseudomonadota</taxon>
        <taxon>Alphaproteobacteria</taxon>
        <taxon>Acetobacterales</taxon>
        <taxon>Acidocellaceae</taxon>
        <taxon>Acidisoma</taxon>
    </lineage>
</organism>
<evidence type="ECO:0000313" key="3">
    <source>
        <dbReference type="Proteomes" id="UP000721844"/>
    </source>
</evidence>
<keyword evidence="1" id="KW-0472">Membrane</keyword>
<keyword evidence="1" id="KW-1133">Transmembrane helix</keyword>
<dbReference type="InterPro" id="IPR018723">
    <property type="entry name" value="DUF2254_membrane"/>
</dbReference>
<feature type="transmembrane region" description="Helical" evidence="1">
    <location>
        <begin position="102"/>
        <end position="125"/>
    </location>
</feature>
<reference evidence="2 3" key="1">
    <citation type="journal article" date="2021" name="Microorganisms">
        <title>Acidisoma silvae sp. nov. and Acidisomacellulosilytica sp. nov., Two Acidophilic Bacteria Isolated from Decaying Wood, Hydrolyzing Cellulose and Producing Poly-3-hydroxybutyrate.</title>
        <authorList>
            <person name="Mieszkin S."/>
            <person name="Pouder E."/>
            <person name="Uroz S."/>
            <person name="Simon-Colin C."/>
            <person name="Alain K."/>
        </authorList>
    </citation>
    <scope>NUCLEOTIDE SEQUENCE [LARGE SCALE GENOMIC DNA]</scope>
    <source>
        <strain evidence="2 3">HW T5.17</strain>
    </source>
</reference>